<dbReference type="VEuPathDB" id="FungiDB:LELG_01996"/>
<dbReference type="InterPro" id="IPR002347">
    <property type="entry name" value="SDR_fam"/>
</dbReference>
<organism evidence="4 5">
    <name type="scientific">Lodderomyces elongisporus (strain ATCC 11503 / CBS 2605 / JCM 1781 / NBRC 1676 / NRRL YB-4239)</name>
    <name type="common">Yeast</name>
    <name type="synonym">Saccharomyces elongisporus</name>
    <dbReference type="NCBI Taxonomy" id="379508"/>
    <lineage>
        <taxon>Eukaryota</taxon>
        <taxon>Fungi</taxon>
        <taxon>Dikarya</taxon>
        <taxon>Ascomycota</taxon>
        <taxon>Saccharomycotina</taxon>
        <taxon>Pichiomycetes</taxon>
        <taxon>Debaryomycetaceae</taxon>
        <taxon>Candida/Lodderomyces clade</taxon>
        <taxon>Lodderomyces</taxon>
    </lineage>
</organism>
<evidence type="ECO:0000313" key="5">
    <source>
        <dbReference type="Proteomes" id="UP000001996"/>
    </source>
</evidence>
<dbReference type="Gene3D" id="3.40.50.720">
    <property type="entry name" value="NAD(P)-binding Rossmann-like Domain"/>
    <property type="match status" value="1"/>
</dbReference>
<gene>
    <name evidence="4" type="ORF">LELG_01996</name>
</gene>
<dbReference type="HOGENOM" id="CLU_010194_44_6_1"/>
<dbReference type="InParanoid" id="A5DXA9"/>
<keyword evidence="2" id="KW-0521">NADP</keyword>
<sequence>MLYPIIPSKSWAEWKEILHGFWPGKPQFTEKDYPDLEGKVVLITGGNTGIGYETAKSLAGSTKAKIYILSRNKEKTLDAIKKIQLEVAKEYNVVNRDLEFIQVDLSDLSTIKKAVDEFLAKEKRLDIIIHNAGIMHPPFGSKSKQGYELLLGTNALGHHLLQRLLDPIFVKTSETNKPGESRIVWVSSSANFLAPKGGVFWEDINFENVSDGKIIKANIYGQSKAINIIQAKTWSRKHSAPNVISSSICPGYLRTELQRYSNPIEHFFTYLLTYPSRNGAYTELYAALSPDVKDGQHSISFGVPGIARADLRDENTQNKVWDWLDEQTEPYL</sequence>
<evidence type="ECO:0000256" key="2">
    <source>
        <dbReference type="ARBA" id="ARBA00022857"/>
    </source>
</evidence>
<dbReference type="PANTHER" id="PTHR24320:SF236">
    <property type="entry name" value="SHORT-CHAIN DEHYDROGENASE-RELATED"/>
    <property type="match status" value="1"/>
</dbReference>
<dbReference type="EMBL" id="CH981525">
    <property type="protein sequence ID" value="EDK43817.1"/>
    <property type="molecule type" value="Genomic_DNA"/>
</dbReference>
<dbReference type="InterPro" id="IPR036291">
    <property type="entry name" value="NAD(P)-bd_dom_sf"/>
</dbReference>
<name>A5DXA9_LODEL</name>
<keyword evidence="3" id="KW-0560">Oxidoreductase</keyword>
<dbReference type="STRING" id="379508.A5DXA9"/>
<evidence type="ECO:0000256" key="1">
    <source>
        <dbReference type="ARBA" id="ARBA00006484"/>
    </source>
</evidence>
<dbReference type="AlphaFoldDB" id="A5DXA9"/>
<evidence type="ECO:0008006" key="6">
    <source>
        <dbReference type="Google" id="ProtNLM"/>
    </source>
</evidence>
<dbReference type="KEGG" id="lel:PVL30_001967"/>
<reference evidence="4 5" key="1">
    <citation type="journal article" date="2009" name="Nature">
        <title>Evolution of pathogenicity and sexual reproduction in eight Candida genomes.</title>
        <authorList>
            <person name="Butler G."/>
            <person name="Rasmussen M.D."/>
            <person name="Lin M.F."/>
            <person name="Santos M.A."/>
            <person name="Sakthikumar S."/>
            <person name="Munro C.A."/>
            <person name="Rheinbay E."/>
            <person name="Grabherr M."/>
            <person name="Forche A."/>
            <person name="Reedy J.L."/>
            <person name="Agrafioti I."/>
            <person name="Arnaud M.B."/>
            <person name="Bates S."/>
            <person name="Brown A.J."/>
            <person name="Brunke S."/>
            <person name="Costanzo M.C."/>
            <person name="Fitzpatrick D.A."/>
            <person name="de Groot P.W."/>
            <person name="Harris D."/>
            <person name="Hoyer L.L."/>
            <person name="Hube B."/>
            <person name="Klis F.M."/>
            <person name="Kodira C."/>
            <person name="Lennard N."/>
            <person name="Logue M.E."/>
            <person name="Martin R."/>
            <person name="Neiman A.M."/>
            <person name="Nikolaou E."/>
            <person name="Quail M.A."/>
            <person name="Quinn J."/>
            <person name="Santos M.C."/>
            <person name="Schmitzberger F.F."/>
            <person name="Sherlock G."/>
            <person name="Shah P."/>
            <person name="Silverstein K.A."/>
            <person name="Skrzypek M.S."/>
            <person name="Soll D."/>
            <person name="Staggs R."/>
            <person name="Stansfield I."/>
            <person name="Stumpf M.P."/>
            <person name="Sudbery P.E."/>
            <person name="Srikantha T."/>
            <person name="Zeng Q."/>
            <person name="Berman J."/>
            <person name="Berriman M."/>
            <person name="Heitman J."/>
            <person name="Gow N.A."/>
            <person name="Lorenz M.C."/>
            <person name="Birren B.W."/>
            <person name="Kellis M."/>
            <person name="Cuomo C.A."/>
        </authorList>
    </citation>
    <scope>NUCLEOTIDE SEQUENCE [LARGE SCALE GENOMIC DNA]</scope>
    <source>
        <strain evidence="5">ATCC 11503 / BCRC 21390 / CBS 2605 / JCM 1781 / NBRC 1676 / NRRL YB-4239</strain>
    </source>
</reference>
<dbReference type="OrthoDB" id="191139at2759"/>
<dbReference type="PANTHER" id="PTHR24320">
    <property type="entry name" value="RETINOL DEHYDROGENASE"/>
    <property type="match status" value="1"/>
</dbReference>
<dbReference type="GeneID" id="5234054"/>
<dbReference type="eggNOG" id="KOG1208">
    <property type="taxonomic scope" value="Eukaryota"/>
</dbReference>
<dbReference type="SUPFAM" id="SSF51735">
    <property type="entry name" value="NAD(P)-binding Rossmann-fold domains"/>
    <property type="match status" value="1"/>
</dbReference>
<evidence type="ECO:0000313" key="4">
    <source>
        <dbReference type="EMBL" id="EDK43817.1"/>
    </source>
</evidence>
<dbReference type="OMA" id="VMRCPKS"/>
<dbReference type="Proteomes" id="UP000001996">
    <property type="component" value="Unassembled WGS sequence"/>
</dbReference>
<dbReference type="PRINTS" id="PR00081">
    <property type="entry name" value="GDHRDH"/>
</dbReference>
<protein>
    <recommendedName>
        <fullName evidence="6">NAD(P)-binding protein</fullName>
    </recommendedName>
</protein>
<keyword evidence="5" id="KW-1185">Reference proteome</keyword>
<proteinExistence type="inferred from homology"/>
<accession>A5DXA9</accession>
<comment type="similarity">
    <text evidence="1">Belongs to the short-chain dehydrogenases/reductases (SDR) family.</text>
</comment>
<dbReference type="Pfam" id="PF00106">
    <property type="entry name" value="adh_short"/>
    <property type="match status" value="1"/>
</dbReference>
<evidence type="ECO:0000256" key="3">
    <source>
        <dbReference type="ARBA" id="ARBA00023002"/>
    </source>
</evidence>
<dbReference type="GO" id="GO:0016491">
    <property type="term" value="F:oxidoreductase activity"/>
    <property type="evidence" value="ECO:0007669"/>
    <property type="project" value="UniProtKB-KW"/>
</dbReference>